<comment type="caution">
    <text evidence="7">The sequence shown here is derived from an EMBL/GenBank/DDBJ whole genome shotgun (WGS) entry which is preliminary data.</text>
</comment>
<dbReference type="Proteomes" id="UP000636960">
    <property type="component" value="Unassembled WGS sequence"/>
</dbReference>
<dbReference type="InterPro" id="IPR023753">
    <property type="entry name" value="FAD/NAD-binding_dom"/>
</dbReference>
<evidence type="ECO:0000256" key="1">
    <source>
        <dbReference type="ARBA" id="ARBA00001974"/>
    </source>
</evidence>
<evidence type="ECO:0000259" key="6">
    <source>
        <dbReference type="Pfam" id="PF14759"/>
    </source>
</evidence>
<comment type="cofactor">
    <cofactor evidence="1">
        <name>FAD</name>
        <dbReference type="ChEBI" id="CHEBI:57692"/>
    </cofactor>
</comment>
<keyword evidence="4" id="KW-0560">Oxidoreductase</keyword>
<dbReference type="Gene3D" id="3.50.50.60">
    <property type="entry name" value="FAD/NAD(P)-binding domain"/>
    <property type="match status" value="2"/>
</dbReference>
<dbReference type="PANTHER" id="PTHR43557">
    <property type="entry name" value="APOPTOSIS-INDUCING FACTOR 1"/>
    <property type="match status" value="1"/>
</dbReference>
<dbReference type="InterPro" id="IPR028202">
    <property type="entry name" value="Reductase_C"/>
</dbReference>
<dbReference type="Pfam" id="PF14759">
    <property type="entry name" value="Reductase_C"/>
    <property type="match status" value="1"/>
</dbReference>
<sequence length="406" mass="41930">MVRAGLVVVGASLAGLRAVEAARLAGHRGPVTLVGAEPHLPYDRPPLSKEFLGLPGGAVPTFHNAVALTRELGADLRLGSPATALDVDEQTIEVAGSTIRYDALVLATGAAARTLPGTTHLSGVHTLRGLDDARAIRAALLPGTRVVVVGAGFIGAEVAYAARRRGLAVTVVEAAAAPMVRAVGDRFGAVLGEVLRRDGIDLRCGAGVDMFEGDGRVRAVRLTDGGVLPADLVVLGVGAAPATGWLATSGLKLDDGVVCDENLHAGAPGVYAAGDVVRWFNPVFGQTMRLENWTTAAEQAVVAARNAVDPAAARPCATVPYFWSDWNGRRVQFVGVPEADETVLVDGDPGGDTFLAVYRREDRLVGALGLGQRRAVMALRAAIARGTRWAPALRGLRAQPGGAGPG</sequence>
<dbReference type="GO" id="GO:0005737">
    <property type="term" value="C:cytoplasm"/>
    <property type="evidence" value="ECO:0007669"/>
    <property type="project" value="TreeGrafter"/>
</dbReference>
<keyword evidence="3" id="KW-0274">FAD</keyword>
<protein>
    <submittedName>
        <fullName evidence="7">Pyridine nucleotide-disulfide oxidoreductase</fullName>
    </submittedName>
</protein>
<dbReference type="PRINTS" id="PR00368">
    <property type="entry name" value="FADPNR"/>
</dbReference>
<keyword evidence="2" id="KW-0285">Flavoprotein</keyword>
<name>A0A919MYU5_9ACTN</name>
<dbReference type="InterPro" id="IPR050446">
    <property type="entry name" value="FAD-oxidoreductase/Apoptosis"/>
</dbReference>
<dbReference type="EMBL" id="BOMV01000005">
    <property type="protein sequence ID" value="GIE92962.1"/>
    <property type="molecule type" value="Genomic_DNA"/>
</dbReference>
<dbReference type="RefSeq" id="WP_203778815.1">
    <property type="nucleotide sequence ID" value="NZ_BOMV01000005.1"/>
</dbReference>
<dbReference type="PRINTS" id="PR00411">
    <property type="entry name" value="PNDRDTASEI"/>
</dbReference>
<feature type="domain" description="Reductase C-terminal" evidence="6">
    <location>
        <begin position="321"/>
        <end position="392"/>
    </location>
</feature>
<evidence type="ECO:0000313" key="7">
    <source>
        <dbReference type="EMBL" id="GIE92962.1"/>
    </source>
</evidence>
<dbReference type="Pfam" id="PF07992">
    <property type="entry name" value="Pyr_redox_2"/>
    <property type="match status" value="1"/>
</dbReference>
<dbReference type="InterPro" id="IPR016156">
    <property type="entry name" value="FAD/NAD-linked_Rdtase_dimer_sf"/>
</dbReference>
<dbReference type="PANTHER" id="PTHR43557:SF2">
    <property type="entry name" value="RIESKE DOMAIN-CONTAINING PROTEIN-RELATED"/>
    <property type="match status" value="1"/>
</dbReference>
<evidence type="ECO:0000256" key="2">
    <source>
        <dbReference type="ARBA" id="ARBA00022630"/>
    </source>
</evidence>
<keyword evidence="8" id="KW-1185">Reference proteome</keyword>
<dbReference type="Gene3D" id="3.30.390.30">
    <property type="match status" value="1"/>
</dbReference>
<evidence type="ECO:0000259" key="5">
    <source>
        <dbReference type="Pfam" id="PF07992"/>
    </source>
</evidence>
<dbReference type="InterPro" id="IPR036188">
    <property type="entry name" value="FAD/NAD-bd_sf"/>
</dbReference>
<dbReference type="SUPFAM" id="SSF51905">
    <property type="entry name" value="FAD/NAD(P)-binding domain"/>
    <property type="match status" value="1"/>
</dbReference>
<evidence type="ECO:0000256" key="3">
    <source>
        <dbReference type="ARBA" id="ARBA00022827"/>
    </source>
</evidence>
<evidence type="ECO:0000313" key="8">
    <source>
        <dbReference type="Proteomes" id="UP000636960"/>
    </source>
</evidence>
<reference evidence="7" key="1">
    <citation type="submission" date="2021-01" db="EMBL/GenBank/DDBJ databases">
        <title>Whole genome shotgun sequence of Actinoplanes rishiriensis NBRC 108556.</title>
        <authorList>
            <person name="Komaki H."/>
            <person name="Tamura T."/>
        </authorList>
    </citation>
    <scope>NUCLEOTIDE SEQUENCE</scope>
    <source>
        <strain evidence="7">NBRC 108556</strain>
    </source>
</reference>
<feature type="domain" description="FAD/NAD(P)-binding" evidence="5">
    <location>
        <begin position="6"/>
        <end position="300"/>
    </location>
</feature>
<gene>
    <name evidence="7" type="primary">hcaD</name>
    <name evidence="7" type="ORF">Ari01nite_04270</name>
</gene>
<evidence type="ECO:0000256" key="4">
    <source>
        <dbReference type="ARBA" id="ARBA00023002"/>
    </source>
</evidence>
<dbReference type="SUPFAM" id="SSF55424">
    <property type="entry name" value="FAD/NAD-linked reductases, dimerisation (C-terminal) domain"/>
    <property type="match status" value="1"/>
</dbReference>
<dbReference type="GO" id="GO:0016651">
    <property type="term" value="F:oxidoreductase activity, acting on NAD(P)H"/>
    <property type="evidence" value="ECO:0007669"/>
    <property type="project" value="TreeGrafter"/>
</dbReference>
<dbReference type="AlphaFoldDB" id="A0A919MYU5"/>
<accession>A0A919MYU5</accession>
<organism evidence="7 8">
    <name type="scientific">Paractinoplanes rishiriensis</name>
    <dbReference type="NCBI Taxonomy" id="1050105"/>
    <lineage>
        <taxon>Bacteria</taxon>
        <taxon>Bacillati</taxon>
        <taxon>Actinomycetota</taxon>
        <taxon>Actinomycetes</taxon>
        <taxon>Micromonosporales</taxon>
        <taxon>Micromonosporaceae</taxon>
        <taxon>Paractinoplanes</taxon>
    </lineage>
</organism>
<proteinExistence type="predicted"/>